<dbReference type="Pfam" id="PF02585">
    <property type="entry name" value="PIG-L"/>
    <property type="match status" value="1"/>
</dbReference>
<feature type="transmembrane region" description="Helical" evidence="13">
    <location>
        <begin position="85"/>
        <end position="102"/>
    </location>
</feature>
<evidence type="ECO:0000313" key="14">
    <source>
        <dbReference type="EMBL" id="RMX72176.1"/>
    </source>
</evidence>
<dbReference type="PANTHER" id="PTHR35329">
    <property type="entry name" value="CHITIN SYNTHASE EXPORT CHAPERONE"/>
    <property type="match status" value="1"/>
</dbReference>
<keyword evidence="6" id="KW-0813">Transport</keyword>
<comment type="similarity">
    <text evidence="3">Belongs to the CHS7 family.</text>
</comment>
<keyword evidence="10 13" id="KW-1133">Transmembrane helix</keyword>
<feature type="transmembrane region" description="Helical" evidence="13">
    <location>
        <begin position="185"/>
        <end position="211"/>
    </location>
</feature>
<protein>
    <recommendedName>
        <fullName evidence="5">Chitin synthase export chaperone</fullName>
        <ecNumber evidence="4">3.5.1.89</ecNumber>
    </recommendedName>
</protein>
<feature type="transmembrane region" description="Helical" evidence="13">
    <location>
        <begin position="252"/>
        <end position="273"/>
    </location>
</feature>
<dbReference type="AlphaFoldDB" id="A0A3M6W1H3"/>
<keyword evidence="7 13" id="KW-0812">Transmembrane</keyword>
<evidence type="ECO:0000256" key="2">
    <source>
        <dbReference type="ARBA" id="ARBA00006066"/>
    </source>
</evidence>
<evidence type="ECO:0000313" key="15">
    <source>
        <dbReference type="Proteomes" id="UP000281245"/>
    </source>
</evidence>
<evidence type="ECO:0000256" key="3">
    <source>
        <dbReference type="ARBA" id="ARBA00009274"/>
    </source>
</evidence>
<keyword evidence="9" id="KW-0653">Protein transport</keyword>
<dbReference type="GO" id="GO:0006457">
    <property type="term" value="P:protein folding"/>
    <property type="evidence" value="ECO:0007669"/>
    <property type="project" value="TreeGrafter"/>
</dbReference>
<keyword evidence="8" id="KW-0256">Endoplasmic reticulum</keyword>
<evidence type="ECO:0000256" key="13">
    <source>
        <dbReference type="SAM" id="Phobius"/>
    </source>
</evidence>
<feature type="transmembrane region" description="Helical" evidence="13">
    <location>
        <begin position="313"/>
        <end position="331"/>
    </location>
</feature>
<dbReference type="GO" id="GO:0071555">
    <property type="term" value="P:cell wall organization"/>
    <property type="evidence" value="ECO:0007669"/>
    <property type="project" value="UniProtKB-KW"/>
</dbReference>
<dbReference type="OrthoDB" id="2189463at2759"/>
<evidence type="ECO:0000256" key="1">
    <source>
        <dbReference type="ARBA" id="ARBA00004477"/>
    </source>
</evidence>
<feature type="transmembrane region" description="Helical" evidence="13">
    <location>
        <begin position="218"/>
        <end position="240"/>
    </location>
</feature>
<feature type="transmembrane region" description="Helical" evidence="13">
    <location>
        <begin position="114"/>
        <end position="140"/>
    </location>
</feature>
<evidence type="ECO:0000256" key="8">
    <source>
        <dbReference type="ARBA" id="ARBA00022824"/>
    </source>
</evidence>
<dbReference type="SUPFAM" id="SSF102588">
    <property type="entry name" value="LmbE-like"/>
    <property type="match status" value="1"/>
</dbReference>
<feature type="transmembrane region" description="Helical" evidence="13">
    <location>
        <begin position="152"/>
        <end position="173"/>
    </location>
</feature>
<comment type="similarity">
    <text evidence="2">Belongs to the PIGL family.</text>
</comment>
<keyword evidence="11 13" id="KW-0472">Membrane</keyword>
<keyword evidence="12" id="KW-0961">Cell wall biogenesis/degradation</keyword>
<dbReference type="GO" id="GO:0051082">
    <property type="term" value="F:unfolded protein binding"/>
    <property type="evidence" value="ECO:0007669"/>
    <property type="project" value="TreeGrafter"/>
</dbReference>
<comment type="subcellular location">
    <subcellularLocation>
        <location evidence="1">Endoplasmic reticulum membrane</location>
        <topology evidence="1">Multi-pass membrane protein</topology>
    </subcellularLocation>
</comment>
<dbReference type="Proteomes" id="UP000281245">
    <property type="component" value="Unassembled WGS sequence"/>
</dbReference>
<evidence type="ECO:0000256" key="5">
    <source>
        <dbReference type="ARBA" id="ARBA00018354"/>
    </source>
</evidence>
<organism evidence="14 15">
    <name type="scientific">Hortaea werneckii</name>
    <name type="common">Black yeast</name>
    <name type="synonym">Cladosporium werneckii</name>
    <dbReference type="NCBI Taxonomy" id="91943"/>
    <lineage>
        <taxon>Eukaryota</taxon>
        <taxon>Fungi</taxon>
        <taxon>Dikarya</taxon>
        <taxon>Ascomycota</taxon>
        <taxon>Pezizomycotina</taxon>
        <taxon>Dothideomycetes</taxon>
        <taxon>Dothideomycetidae</taxon>
        <taxon>Mycosphaerellales</taxon>
        <taxon>Teratosphaeriaceae</taxon>
        <taxon>Hortaea</taxon>
    </lineage>
</organism>
<evidence type="ECO:0000256" key="6">
    <source>
        <dbReference type="ARBA" id="ARBA00022448"/>
    </source>
</evidence>
<dbReference type="PANTHER" id="PTHR35329:SF2">
    <property type="entry name" value="CHITIN SYNTHASE EXPORT CHAPERONE"/>
    <property type="match status" value="1"/>
</dbReference>
<proteinExistence type="inferred from homology"/>
<dbReference type="EC" id="3.5.1.89" evidence="4"/>
<evidence type="ECO:0000256" key="7">
    <source>
        <dbReference type="ARBA" id="ARBA00022692"/>
    </source>
</evidence>
<dbReference type="InterPro" id="IPR003737">
    <property type="entry name" value="GlcNAc_PI_deacetylase-related"/>
</dbReference>
<feature type="transmembrane region" description="Helical" evidence="13">
    <location>
        <begin position="49"/>
        <end position="73"/>
    </location>
</feature>
<evidence type="ECO:0000256" key="11">
    <source>
        <dbReference type="ARBA" id="ARBA00023136"/>
    </source>
</evidence>
<evidence type="ECO:0000256" key="9">
    <source>
        <dbReference type="ARBA" id="ARBA00022927"/>
    </source>
</evidence>
<dbReference type="GO" id="GO:0005789">
    <property type="term" value="C:endoplasmic reticulum membrane"/>
    <property type="evidence" value="ECO:0007669"/>
    <property type="project" value="UniProtKB-SubCell"/>
</dbReference>
<evidence type="ECO:0000256" key="12">
    <source>
        <dbReference type="ARBA" id="ARBA00023316"/>
    </source>
</evidence>
<accession>A0A3M6W1H3</accession>
<dbReference type="InterPro" id="IPR022057">
    <property type="entry name" value="Chs7"/>
</dbReference>
<name>A0A3M6W1H3_HORWE</name>
<dbReference type="InterPro" id="IPR024078">
    <property type="entry name" value="LmbE-like_dom_sf"/>
</dbReference>
<dbReference type="Pfam" id="PF12271">
    <property type="entry name" value="Chs7"/>
    <property type="match status" value="1"/>
</dbReference>
<comment type="caution">
    <text evidence="14">The sequence shown here is derived from an EMBL/GenBank/DDBJ whole genome shotgun (WGS) entry which is preliminary data.</text>
</comment>
<evidence type="ECO:0000256" key="10">
    <source>
        <dbReference type="ARBA" id="ARBA00022989"/>
    </source>
</evidence>
<dbReference type="GO" id="GO:0000225">
    <property type="term" value="F:N-acetylglucosaminylphosphatidylinositol deacetylase activity"/>
    <property type="evidence" value="ECO:0007669"/>
    <property type="project" value="UniProtKB-EC"/>
</dbReference>
<gene>
    <name evidence="14" type="ORF">D0869_14883</name>
</gene>
<dbReference type="GO" id="GO:0015031">
    <property type="term" value="P:protein transport"/>
    <property type="evidence" value="ECO:0007669"/>
    <property type="project" value="UniProtKB-KW"/>
</dbReference>
<dbReference type="VEuPathDB" id="FungiDB:BTJ68_14765"/>
<evidence type="ECO:0000256" key="4">
    <source>
        <dbReference type="ARBA" id="ARBA00012176"/>
    </source>
</evidence>
<dbReference type="EMBL" id="QWIJ01002314">
    <property type="protein sequence ID" value="RMX72176.1"/>
    <property type="molecule type" value="Genomic_DNA"/>
</dbReference>
<dbReference type="Gene3D" id="3.40.50.10320">
    <property type="entry name" value="LmbE-like"/>
    <property type="match status" value="1"/>
</dbReference>
<reference evidence="14 15" key="1">
    <citation type="journal article" date="2018" name="BMC Genomics">
        <title>Genomic evidence for intraspecific hybridization in a clonal and extremely halotolerant yeast.</title>
        <authorList>
            <person name="Gostincar C."/>
            <person name="Stajich J.E."/>
            <person name="Zupancic J."/>
            <person name="Zalar P."/>
            <person name="Gunde-Cimerman N."/>
        </authorList>
    </citation>
    <scope>NUCLEOTIDE SEQUENCE [LARGE SCALE GENOMIC DNA]</scope>
    <source>
        <strain evidence="14 15">EXF-6656</strain>
    </source>
</reference>
<sequence length="586" mass="65493">MGGFGDFSSICSEAPLPLCPLVGDINPITGTHYTQANCYARTVEVANTIIFEGAAGFAHIIALIMTVIMIIHVRSKFTAVGRKEIATFFYLYGLLTICSLLIDCGVVPPASGAYPYFVAVQLGLVSATCICLMINGFVGFQLYEDGTTLSIWLLRVCSLAMFIISFAVSLLTFQGWAGLSPDNTIGLFVVVYVFSAIFIFVYIVMLVLLVLGTLQERWPLLHIIFGVLALVFSQVILYAFSEIICDNVAHYFDALFLSTLLNLLAVMLVYKFWDAITQEDLEFSVGQRQNNWEVKALLPEEDRRETMYMDSDYATMPVLILVLWLFTAYMSQSFPTLQGKRIVFLIAHPDDEAMFFAPVLQWLSKPELGNQVLILCLSSGDADGLGHLRKDELAKSAVLLGVKTSEHVVVVEDEKLPDSMETKWDPKLIASILTRYFAPKMMSTPSTTAPLANIDAIVTFDTGGVSGHPNHISLFHGASLFLRNLMQRHAGWESPVKLYTLTSVNMFRKYSSILDSVMTIITCIWRTKERSEFPTPLLVVSGPSGVRKAQRAMTTAHESQMRWFRWGWIGVSRYMVVNDLKREKVR</sequence>